<feature type="transmembrane region" description="Helical" evidence="6">
    <location>
        <begin position="64"/>
        <end position="81"/>
    </location>
</feature>
<dbReference type="PANTHER" id="PTHR42718:SF9">
    <property type="entry name" value="MAJOR FACILITATOR SUPERFAMILY MULTIDRUG TRANSPORTER MFSC"/>
    <property type="match status" value="1"/>
</dbReference>
<comment type="caution">
    <text evidence="8">The sequence shown here is derived from an EMBL/GenBank/DDBJ whole genome shotgun (WGS) entry which is preliminary data.</text>
</comment>
<dbReference type="SUPFAM" id="SSF103473">
    <property type="entry name" value="MFS general substrate transporter"/>
    <property type="match status" value="1"/>
</dbReference>
<dbReference type="EMBL" id="JAFDVD010000001">
    <property type="protein sequence ID" value="MBM6398815.1"/>
    <property type="molecule type" value="Genomic_DNA"/>
</dbReference>
<feature type="transmembrane region" description="Helical" evidence="6">
    <location>
        <begin position="386"/>
        <end position="404"/>
    </location>
</feature>
<reference evidence="8" key="1">
    <citation type="submission" date="2021-02" db="EMBL/GenBank/DDBJ databases">
        <title>Phycicoccus sp. MQZ13P-5T, whole genome shotgun sequence.</title>
        <authorList>
            <person name="Tuo L."/>
        </authorList>
    </citation>
    <scope>NUCLEOTIDE SEQUENCE</scope>
    <source>
        <strain evidence="8">MQZ13P-5</strain>
    </source>
</reference>
<name>A0ABS2CGB0_9MICO</name>
<keyword evidence="9" id="KW-1185">Reference proteome</keyword>
<organism evidence="8 9">
    <name type="scientific">Phycicoccus sonneratiae</name>
    <dbReference type="NCBI Taxonomy" id="2807628"/>
    <lineage>
        <taxon>Bacteria</taxon>
        <taxon>Bacillati</taxon>
        <taxon>Actinomycetota</taxon>
        <taxon>Actinomycetes</taxon>
        <taxon>Micrococcales</taxon>
        <taxon>Intrasporangiaceae</taxon>
        <taxon>Phycicoccus</taxon>
    </lineage>
</organism>
<sequence length="410" mass="39535">MTSTPPPAAPAPEPRPAGPRTPAAVLCLTMLVAYWPFSAVNGALAEVARSTGAAGAGLSWVSDAFAVAVAATVLPAGALAARHGATRVTRWGLVATATGAVVLLLGQSRTGTALPGVWAGQAVAGVGAGLAMTGSLVALAQLPADDAARSRRIAAWSAATVVGLGSGPFLVAAVRPVGAWSLVALPVAVAAVLLVAGLRNAPPAPATGGGGRVLALPLLRSARFDLASLSAAGVLLVTVAVVVLLGLFFDARGETPLGIAVRLFVFFAANAAAGFVGARWAAHVRPGALVVGGLALAAAGAAGLAGLDGTALAPVALRLVVLGAGCGLVMATSPAIAVGSAPRGLAPAAGGMSNALRQVGAAAGPPVAGTFLVGGVATSAAVHHAASAEAVLLLALAIACLPLLRRPRPA</sequence>
<evidence type="ECO:0000256" key="3">
    <source>
        <dbReference type="ARBA" id="ARBA00022692"/>
    </source>
</evidence>
<feature type="transmembrane region" description="Helical" evidence="6">
    <location>
        <begin position="88"/>
        <end position="106"/>
    </location>
</feature>
<feature type="transmembrane region" description="Helical" evidence="6">
    <location>
        <begin position="359"/>
        <end position="380"/>
    </location>
</feature>
<dbReference type="InterPro" id="IPR011701">
    <property type="entry name" value="MFS"/>
</dbReference>
<keyword evidence="4 6" id="KW-1133">Transmembrane helix</keyword>
<feature type="transmembrane region" description="Helical" evidence="6">
    <location>
        <begin position="255"/>
        <end position="276"/>
    </location>
</feature>
<gene>
    <name evidence="8" type="ORF">JQN70_00265</name>
</gene>
<keyword evidence="5 6" id="KW-0472">Membrane</keyword>
<evidence type="ECO:0000313" key="9">
    <source>
        <dbReference type="Proteomes" id="UP001430172"/>
    </source>
</evidence>
<dbReference type="PROSITE" id="PS50850">
    <property type="entry name" value="MFS"/>
    <property type="match status" value="1"/>
</dbReference>
<feature type="transmembrane region" description="Helical" evidence="6">
    <location>
        <begin position="319"/>
        <end position="338"/>
    </location>
</feature>
<feature type="transmembrane region" description="Helical" evidence="6">
    <location>
        <begin position="153"/>
        <end position="173"/>
    </location>
</feature>
<keyword evidence="3 6" id="KW-0812">Transmembrane</keyword>
<evidence type="ECO:0000256" key="6">
    <source>
        <dbReference type="SAM" id="Phobius"/>
    </source>
</evidence>
<evidence type="ECO:0000256" key="4">
    <source>
        <dbReference type="ARBA" id="ARBA00022989"/>
    </source>
</evidence>
<feature type="transmembrane region" description="Helical" evidence="6">
    <location>
        <begin position="288"/>
        <end position="307"/>
    </location>
</feature>
<feature type="transmembrane region" description="Helical" evidence="6">
    <location>
        <begin position="226"/>
        <end position="249"/>
    </location>
</feature>
<feature type="transmembrane region" description="Helical" evidence="6">
    <location>
        <begin position="118"/>
        <end position="141"/>
    </location>
</feature>
<dbReference type="Proteomes" id="UP001430172">
    <property type="component" value="Unassembled WGS sequence"/>
</dbReference>
<comment type="subcellular location">
    <subcellularLocation>
        <location evidence="1">Cell membrane</location>
        <topology evidence="1">Multi-pass membrane protein</topology>
    </subcellularLocation>
</comment>
<dbReference type="InterPro" id="IPR020846">
    <property type="entry name" value="MFS_dom"/>
</dbReference>
<keyword evidence="2" id="KW-0813">Transport</keyword>
<evidence type="ECO:0000256" key="5">
    <source>
        <dbReference type="ARBA" id="ARBA00023136"/>
    </source>
</evidence>
<accession>A0ABS2CGB0</accession>
<dbReference type="RefSeq" id="WP_204129313.1">
    <property type="nucleotide sequence ID" value="NZ_JAFDVD010000001.1"/>
</dbReference>
<evidence type="ECO:0000313" key="8">
    <source>
        <dbReference type="EMBL" id="MBM6398815.1"/>
    </source>
</evidence>
<evidence type="ECO:0000256" key="1">
    <source>
        <dbReference type="ARBA" id="ARBA00004651"/>
    </source>
</evidence>
<feature type="transmembrane region" description="Helical" evidence="6">
    <location>
        <begin position="179"/>
        <end position="198"/>
    </location>
</feature>
<evidence type="ECO:0000259" key="7">
    <source>
        <dbReference type="PROSITE" id="PS50850"/>
    </source>
</evidence>
<evidence type="ECO:0000256" key="2">
    <source>
        <dbReference type="ARBA" id="ARBA00022448"/>
    </source>
</evidence>
<feature type="transmembrane region" description="Helical" evidence="6">
    <location>
        <begin position="23"/>
        <end position="44"/>
    </location>
</feature>
<proteinExistence type="predicted"/>
<dbReference type="PANTHER" id="PTHR42718">
    <property type="entry name" value="MAJOR FACILITATOR SUPERFAMILY MULTIDRUG TRANSPORTER MFSC"/>
    <property type="match status" value="1"/>
</dbReference>
<dbReference type="Pfam" id="PF07690">
    <property type="entry name" value="MFS_1"/>
    <property type="match status" value="1"/>
</dbReference>
<dbReference type="InterPro" id="IPR036259">
    <property type="entry name" value="MFS_trans_sf"/>
</dbReference>
<feature type="domain" description="Major facilitator superfamily (MFS) profile" evidence="7">
    <location>
        <begin position="22"/>
        <end position="408"/>
    </location>
</feature>
<dbReference type="Gene3D" id="1.20.1250.20">
    <property type="entry name" value="MFS general substrate transporter like domains"/>
    <property type="match status" value="1"/>
</dbReference>
<protein>
    <submittedName>
        <fullName evidence="8">MFS transporter</fullName>
    </submittedName>
</protein>